<feature type="domain" description="PASTA" evidence="10">
    <location>
        <begin position="694"/>
        <end position="766"/>
    </location>
</feature>
<dbReference type="InterPro" id="IPR001460">
    <property type="entry name" value="PCN-bd_Tpept"/>
</dbReference>
<keyword evidence="3" id="KW-0328">Glycosyltransferase</keyword>
<dbReference type="Proteomes" id="UP000479756">
    <property type="component" value="Unassembled WGS sequence"/>
</dbReference>
<dbReference type="SUPFAM" id="SSF56601">
    <property type="entry name" value="beta-lactamase/transpeptidase-like"/>
    <property type="match status" value="1"/>
</dbReference>
<evidence type="ECO:0000313" key="11">
    <source>
        <dbReference type="EMBL" id="NEM92183.1"/>
    </source>
</evidence>
<dbReference type="PROSITE" id="PS51178">
    <property type="entry name" value="PASTA"/>
    <property type="match status" value="1"/>
</dbReference>
<keyword evidence="5" id="KW-0378">Hydrolase</keyword>
<dbReference type="InterPro" id="IPR036950">
    <property type="entry name" value="PBP_transglycosylase"/>
</dbReference>
<sequence>MLGAVLGTIGFSVLAGLLVTAMVTPAIAVTSVTVKGGIGIFDNLPSYIRIDKLPQQNRIFANQGGKQVQIATIFSQNRQEVAWDEVSVNAKNAAVDGEDRRFYQHGGIDPTGVVRAAISTLSGGQKQGASTIAQQLVKNIFIQQALQLPTLKQQQAGIEAAQAFTLDRKLKEMKLAIALEKKYTKQQILLAYLNIAGFGGNTYGIQAAAERYYNTSAKNLTIAQGASLIAIVQQPSARAPIDASGYAQNKARRDVILEAEYLAKHITKAQLDEALATPVDATTVHLTDPKNGCIAANQYAKFFCDYIVRAAVPSLSALGSKTSERLANWAKGGYDIHTTLNLSLQTTAQKIMWATVPRSPSELKLGGASVSVEAGTGRILLMTENKYFNNTASPKKGSTAVNYSVDVAAGGGVGFQVGSTYKPFTLIAWLKAGHGLNEVVDATPQVQNLSDFKDTCDGGTYPYGGTWTYKNDEGERGPYTVMRGTAGSVNGVFVNMGKQLDQCDIYNVAQSLGVHTGDNAPLTHNPGAILGTNNIAPLTMAAAYAGIANKGVYCAPIAVDYVVDPYGKQQPGQTKNCHSAIDPDVDAAATLAMQGVMNGGTGTPGNPNDGTPLIGKTGTTDSSVHTWIVGASTKVATAVWIGNVSGHVALRSVYLPQGPAALLRHVVFKQTMAAIDKKYKGGSFPTPPPSFLSGSGQKMPDLTGKTISEATVTLQALGFGVKVGPSVDSALPAGTVAKTSPGAGALLSTGYTVLISPSNQKLLLVPPVVGMLEPDAVKSLNDAGFTDIQETCQASTPPDPTTDNTVVSQTPAAGSTHTAKATIQLTITRVHC</sequence>
<protein>
    <submittedName>
        <fullName evidence="11">PASTA domain-containing protein</fullName>
    </submittedName>
</protein>
<evidence type="ECO:0000256" key="5">
    <source>
        <dbReference type="ARBA" id="ARBA00022801"/>
    </source>
</evidence>
<keyword evidence="1" id="KW-0121">Carboxypeptidase</keyword>
<dbReference type="InterPro" id="IPR012338">
    <property type="entry name" value="Beta-lactam/transpept-like"/>
</dbReference>
<dbReference type="GO" id="GO:0008955">
    <property type="term" value="F:peptidoglycan glycosyltransferase activity"/>
    <property type="evidence" value="ECO:0007669"/>
    <property type="project" value="UniProtKB-EC"/>
</dbReference>
<dbReference type="GO" id="GO:0030288">
    <property type="term" value="C:outer membrane-bounded periplasmic space"/>
    <property type="evidence" value="ECO:0007669"/>
    <property type="project" value="TreeGrafter"/>
</dbReference>
<dbReference type="Gene3D" id="3.30.10.20">
    <property type="match status" value="2"/>
</dbReference>
<dbReference type="InterPro" id="IPR023346">
    <property type="entry name" value="Lysozyme-like_dom_sf"/>
</dbReference>
<dbReference type="GO" id="GO:0009252">
    <property type="term" value="P:peptidoglycan biosynthetic process"/>
    <property type="evidence" value="ECO:0007669"/>
    <property type="project" value="TreeGrafter"/>
</dbReference>
<evidence type="ECO:0000256" key="3">
    <source>
        <dbReference type="ARBA" id="ARBA00022676"/>
    </source>
</evidence>
<comment type="catalytic activity">
    <reaction evidence="8">
        <text>[GlcNAc-(1-&gt;4)-Mur2Ac(oyl-L-Ala-gamma-D-Glu-L-Lys-D-Ala-D-Ala)](n)-di-trans,octa-cis-undecaprenyl diphosphate + beta-D-GlcNAc-(1-&gt;4)-Mur2Ac(oyl-L-Ala-gamma-D-Glu-L-Lys-D-Ala-D-Ala)-di-trans,octa-cis-undecaprenyl diphosphate = [GlcNAc-(1-&gt;4)-Mur2Ac(oyl-L-Ala-gamma-D-Glu-L-Lys-D-Ala-D-Ala)](n+1)-di-trans,octa-cis-undecaprenyl diphosphate + di-trans,octa-cis-undecaprenyl diphosphate + H(+)</text>
        <dbReference type="Rhea" id="RHEA:23708"/>
        <dbReference type="Rhea" id="RHEA-COMP:9602"/>
        <dbReference type="Rhea" id="RHEA-COMP:9603"/>
        <dbReference type="ChEBI" id="CHEBI:15378"/>
        <dbReference type="ChEBI" id="CHEBI:58405"/>
        <dbReference type="ChEBI" id="CHEBI:60033"/>
        <dbReference type="ChEBI" id="CHEBI:78435"/>
        <dbReference type="EC" id="2.4.99.28"/>
    </reaction>
</comment>
<dbReference type="Gene3D" id="3.40.710.10">
    <property type="entry name" value="DD-peptidase/beta-lactamase superfamily"/>
    <property type="match status" value="1"/>
</dbReference>
<dbReference type="InterPro" id="IPR001264">
    <property type="entry name" value="Glyco_trans_51"/>
</dbReference>
<dbReference type="PANTHER" id="PTHR32282">
    <property type="entry name" value="BINDING PROTEIN TRANSPEPTIDASE, PUTATIVE-RELATED"/>
    <property type="match status" value="1"/>
</dbReference>
<dbReference type="Gene3D" id="1.10.3810.10">
    <property type="entry name" value="Biosynthetic peptidoglycan transglycosylase-like"/>
    <property type="match status" value="1"/>
</dbReference>
<keyword evidence="4" id="KW-0808">Transferase</keyword>
<dbReference type="Pfam" id="PF00905">
    <property type="entry name" value="Transpeptidase"/>
    <property type="match status" value="1"/>
</dbReference>
<feature type="compositionally biased region" description="Polar residues" evidence="9">
    <location>
        <begin position="804"/>
        <end position="813"/>
    </location>
</feature>
<name>A0A7C9TTZ6_9MICO</name>
<dbReference type="InterPro" id="IPR005543">
    <property type="entry name" value="PASTA_dom"/>
</dbReference>
<proteinExistence type="predicted"/>
<evidence type="ECO:0000256" key="8">
    <source>
        <dbReference type="ARBA" id="ARBA00049902"/>
    </source>
</evidence>
<dbReference type="EMBL" id="JAAGWZ010000004">
    <property type="protein sequence ID" value="NEM92183.1"/>
    <property type="molecule type" value="Genomic_DNA"/>
</dbReference>
<evidence type="ECO:0000259" key="10">
    <source>
        <dbReference type="PROSITE" id="PS51178"/>
    </source>
</evidence>
<dbReference type="GO" id="GO:0009002">
    <property type="term" value="F:serine-type D-Ala-D-Ala carboxypeptidase activity"/>
    <property type="evidence" value="ECO:0007669"/>
    <property type="project" value="UniProtKB-EC"/>
</dbReference>
<dbReference type="GO" id="GO:0006508">
    <property type="term" value="P:proteolysis"/>
    <property type="evidence" value="ECO:0007669"/>
    <property type="project" value="UniProtKB-KW"/>
</dbReference>
<gene>
    <name evidence="11" type="ORF">G3T37_12555</name>
</gene>
<evidence type="ECO:0000256" key="2">
    <source>
        <dbReference type="ARBA" id="ARBA00022670"/>
    </source>
</evidence>
<evidence type="ECO:0000256" key="9">
    <source>
        <dbReference type="SAM" id="MobiDB-lite"/>
    </source>
</evidence>
<evidence type="ECO:0000313" key="12">
    <source>
        <dbReference type="Proteomes" id="UP000479756"/>
    </source>
</evidence>
<comment type="catalytic activity">
    <reaction evidence="7">
        <text>Preferential cleavage: (Ac)2-L-Lys-D-Ala-|-D-Ala. Also transpeptidation of peptidyl-alanyl moieties that are N-acyl substituents of D-alanine.</text>
        <dbReference type="EC" id="3.4.16.4"/>
    </reaction>
</comment>
<organism evidence="11 12">
    <name type="scientific">Galbitalea soli</name>
    <dbReference type="NCBI Taxonomy" id="1268042"/>
    <lineage>
        <taxon>Bacteria</taxon>
        <taxon>Bacillati</taxon>
        <taxon>Actinomycetota</taxon>
        <taxon>Actinomycetes</taxon>
        <taxon>Micrococcales</taxon>
        <taxon>Microbacteriaceae</taxon>
        <taxon>Galbitalea</taxon>
    </lineage>
</organism>
<dbReference type="SUPFAM" id="SSF53955">
    <property type="entry name" value="Lysozyme-like"/>
    <property type="match status" value="1"/>
</dbReference>
<accession>A0A7C9TTZ6</accession>
<evidence type="ECO:0000256" key="1">
    <source>
        <dbReference type="ARBA" id="ARBA00022645"/>
    </source>
</evidence>
<keyword evidence="12" id="KW-1185">Reference proteome</keyword>
<keyword evidence="6" id="KW-0511">Multifunctional enzyme</keyword>
<dbReference type="CDD" id="cd06577">
    <property type="entry name" value="PASTA_pknB"/>
    <property type="match status" value="2"/>
</dbReference>
<dbReference type="AlphaFoldDB" id="A0A7C9TTZ6"/>
<dbReference type="GO" id="GO:0008658">
    <property type="term" value="F:penicillin binding"/>
    <property type="evidence" value="ECO:0007669"/>
    <property type="project" value="InterPro"/>
</dbReference>
<dbReference type="InterPro" id="IPR050396">
    <property type="entry name" value="Glycosyltr_51/Transpeptidase"/>
</dbReference>
<keyword evidence="2" id="KW-0645">Protease</keyword>
<evidence type="ECO:0000256" key="7">
    <source>
        <dbReference type="ARBA" id="ARBA00034000"/>
    </source>
</evidence>
<evidence type="ECO:0000256" key="6">
    <source>
        <dbReference type="ARBA" id="ARBA00023268"/>
    </source>
</evidence>
<dbReference type="Pfam" id="PF03793">
    <property type="entry name" value="PASTA"/>
    <property type="match status" value="2"/>
</dbReference>
<dbReference type="RefSeq" id="WP_163474242.1">
    <property type="nucleotide sequence ID" value="NZ_JAAGWZ010000004.1"/>
</dbReference>
<comment type="caution">
    <text evidence="11">The sequence shown here is derived from an EMBL/GenBank/DDBJ whole genome shotgun (WGS) entry which is preliminary data.</text>
</comment>
<reference evidence="11 12" key="1">
    <citation type="journal article" date="2014" name="Int. J. Syst. Evol. Microbiol.">
        <title>Description of Galbitalea soli gen. nov., sp. nov., and Frondihabitans sucicola sp. nov.</title>
        <authorList>
            <person name="Kim S.J."/>
            <person name="Lim J.M."/>
            <person name="Ahn J.H."/>
            <person name="Weon H.Y."/>
            <person name="Hamada M."/>
            <person name="Suzuki K."/>
            <person name="Ahn T.Y."/>
            <person name="Kwon S.W."/>
        </authorList>
    </citation>
    <scope>NUCLEOTIDE SEQUENCE [LARGE SCALE GENOMIC DNA]</scope>
    <source>
        <strain evidence="11 12">NBRC 108727</strain>
    </source>
</reference>
<feature type="region of interest" description="Disordered" evidence="9">
    <location>
        <begin position="794"/>
        <end position="813"/>
    </location>
</feature>
<dbReference type="Pfam" id="PF00912">
    <property type="entry name" value="Transgly"/>
    <property type="match status" value="1"/>
</dbReference>
<dbReference type="PANTHER" id="PTHR32282:SF33">
    <property type="entry name" value="PEPTIDOGLYCAN GLYCOSYLTRANSFERASE"/>
    <property type="match status" value="1"/>
</dbReference>
<evidence type="ECO:0000256" key="4">
    <source>
        <dbReference type="ARBA" id="ARBA00022679"/>
    </source>
</evidence>
<dbReference type="SMART" id="SM00740">
    <property type="entry name" value="PASTA"/>
    <property type="match status" value="2"/>
</dbReference>